<proteinExistence type="predicted"/>
<accession>A0AA88VHF0</accession>
<evidence type="ECO:0000313" key="2">
    <source>
        <dbReference type="EMBL" id="KAK3008996.1"/>
    </source>
</evidence>
<protein>
    <recommendedName>
        <fullName evidence="1">Retrotransposon gag domain-containing protein</fullName>
    </recommendedName>
</protein>
<name>A0AA88VHF0_9ASTE</name>
<keyword evidence="3" id="KW-1185">Reference proteome</keyword>
<reference evidence="2" key="1">
    <citation type="submission" date="2022-12" db="EMBL/GenBank/DDBJ databases">
        <title>Draft genome assemblies for two species of Escallonia (Escalloniales).</title>
        <authorList>
            <person name="Chanderbali A."/>
            <person name="Dervinis C."/>
            <person name="Anghel I."/>
            <person name="Soltis D."/>
            <person name="Soltis P."/>
            <person name="Zapata F."/>
        </authorList>
    </citation>
    <scope>NUCLEOTIDE SEQUENCE</scope>
    <source>
        <strain evidence="2">UCBG64.0493</strain>
        <tissue evidence="2">Leaf</tissue>
    </source>
</reference>
<comment type="caution">
    <text evidence="2">The sequence shown here is derived from an EMBL/GenBank/DDBJ whole genome shotgun (WGS) entry which is preliminary data.</text>
</comment>
<sequence length="239" mass="27978">MDNFFWHLERYFEALDIDDCGQTVALWWRRRYMDGCDVKTWEKFKRELKRQFHPESVEDMAMINLRRLRQKESIREYMESSALMLEILEMFERQRICFFVDGLQHWVCHRVATEGTAQLGFRHGDCLESATALSTTEAEYMALKEAAKYALWLKGLVEELGFKQRSVLLQCDSQSAMDLAKNQIEHIPTFKGMQGGVPEEGTEGILHFSYGVVCEDKPRSVRIYILPEDKNTSSLKKQN</sequence>
<dbReference type="EMBL" id="JAVXUP010001693">
    <property type="protein sequence ID" value="KAK3008996.1"/>
    <property type="molecule type" value="Genomic_DNA"/>
</dbReference>
<dbReference type="AlphaFoldDB" id="A0AA88VHF0"/>
<evidence type="ECO:0000313" key="3">
    <source>
        <dbReference type="Proteomes" id="UP001188597"/>
    </source>
</evidence>
<dbReference type="Pfam" id="PF03732">
    <property type="entry name" value="Retrotrans_gag"/>
    <property type="match status" value="1"/>
</dbReference>
<dbReference type="InterPro" id="IPR005162">
    <property type="entry name" value="Retrotrans_gag_dom"/>
</dbReference>
<dbReference type="CDD" id="cd09272">
    <property type="entry name" value="RNase_HI_RT_Ty1"/>
    <property type="match status" value="1"/>
</dbReference>
<dbReference type="Proteomes" id="UP001188597">
    <property type="component" value="Unassembled WGS sequence"/>
</dbReference>
<evidence type="ECO:0000259" key="1">
    <source>
        <dbReference type="Pfam" id="PF03732"/>
    </source>
</evidence>
<organism evidence="2 3">
    <name type="scientific">Escallonia herrerae</name>
    <dbReference type="NCBI Taxonomy" id="1293975"/>
    <lineage>
        <taxon>Eukaryota</taxon>
        <taxon>Viridiplantae</taxon>
        <taxon>Streptophyta</taxon>
        <taxon>Embryophyta</taxon>
        <taxon>Tracheophyta</taxon>
        <taxon>Spermatophyta</taxon>
        <taxon>Magnoliopsida</taxon>
        <taxon>eudicotyledons</taxon>
        <taxon>Gunneridae</taxon>
        <taxon>Pentapetalae</taxon>
        <taxon>asterids</taxon>
        <taxon>campanulids</taxon>
        <taxon>Escalloniales</taxon>
        <taxon>Escalloniaceae</taxon>
        <taxon>Escallonia</taxon>
    </lineage>
</organism>
<gene>
    <name evidence="2" type="ORF">RJ639_013588</name>
</gene>
<feature type="domain" description="Retrotransposon gag" evidence="1">
    <location>
        <begin position="26"/>
        <end position="104"/>
    </location>
</feature>